<feature type="compositionally biased region" description="Polar residues" evidence="1">
    <location>
        <begin position="140"/>
        <end position="155"/>
    </location>
</feature>
<evidence type="ECO:0000256" key="1">
    <source>
        <dbReference type="SAM" id="MobiDB-lite"/>
    </source>
</evidence>
<dbReference type="KEGG" id="aaco:K1I37_20340"/>
<keyword evidence="2" id="KW-1133">Transmembrane helix</keyword>
<protein>
    <submittedName>
        <fullName evidence="3">Peptidoglycan-binding protein</fullName>
    </submittedName>
</protein>
<gene>
    <name evidence="3" type="ORF">K1I37_20340</name>
</gene>
<dbReference type="AlphaFoldDB" id="T0CJK3"/>
<keyword evidence="2" id="KW-0472">Membrane</keyword>
<feature type="compositionally biased region" description="Polar residues" evidence="1">
    <location>
        <begin position="188"/>
        <end position="210"/>
    </location>
</feature>
<dbReference type="eggNOG" id="COG3409">
    <property type="taxonomic scope" value="Bacteria"/>
</dbReference>
<dbReference type="RefSeq" id="WP_021295163.1">
    <property type="nucleotide sequence ID" value="NZ_AURB01000046.1"/>
</dbReference>
<dbReference type="OrthoDB" id="529831at2"/>
<evidence type="ECO:0000313" key="3">
    <source>
        <dbReference type="EMBL" id="UNO48905.1"/>
    </source>
</evidence>
<feature type="compositionally biased region" description="Low complexity" evidence="1">
    <location>
        <begin position="156"/>
        <end position="166"/>
    </location>
</feature>
<feature type="transmembrane region" description="Helical" evidence="2">
    <location>
        <begin position="20"/>
        <end position="40"/>
    </location>
</feature>
<sequence>MTPEEKKAIREKREIRMRNWMRGLSWSLPVFSFTSFFGIWHDIAQTGANASASQAQAKSTSVTSNANSGVLFKEGMTNRQISNIQEQLAELGFFNHTITSYYGPVTTSAIKAFQSHYGLPVTGEVDSKTLAALQNAVKQYQTDRLNSPSSASNDDTNNGQTSQSSSSEDEGSSDSNFGTGSSGYGAGSDSQSGGVTQSQQPFPDTSSSAS</sequence>
<proteinExistence type="predicted"/>
<dbReference type="InterPro" id="IPR036365">
    <property type="entry name" value="PGBD-like_sf"/>
</dbReference>
<accession>T0CJK3</accession>
<dbReference type="SUPFAM" id="SSF47090">
    <property type="entry name" value="PGBD-like"/>
    <property type="match status" value="1"/>
</dbReference>
<dbReference type="Pfam" id="PF01471">
    <property type="entry name" value="PG_binding_1"/>
    <property type="match status" value="1"/>
</dbReference>
<feature type="region of interest" description="Disordered" evidence="1">
    <location>
        <begin position="140"/>
        <end position="210"/>
    </location>
</feature>
<keyword evidence="2" id="KW-0812">Transmembrane</keyword>
<keyword evidence="4" id="KW-1185">Reference proteome</keyword>
<reference evidence="4" key="1">
    <citation type="journal article" date="2022" name="G3 (Bethesda)">
        <title>Unveiling the complete genome sequence of Alicyclobacillus acidoterrestris DSM 3922T, a taint-producing strain.</title>
        <authorList>
            <person name="Leonardo I.C."/>
            <person name="Barreto Crespo M.T."/>
            <person name="Gaspar F.B."/>
        </authorList>
    </citation>
    <scope>NUCLEOTIDE SEQUENCE [LARGE SCALE GENOMIC DNA]</scope>
    <source>
        <strain evidence="4">DSM 3922</strain>
    </source>
</reference>
<dbReference type="InterPro" id="IPR036366">
    <property type="entry name" value="PGBDSf"/>
</dbReference>
<name>T0CJK3_ALIAG</name>
<dbReference type="EMBL" id="CP080467">
    <property type="protein sequence ID" value="UNO48905.1"/>
    <property type="molecule type" value="Genomic_DNA"/>
</dbReference>
<organism evidence="3 4">
    <name type="scientific">Alicyclobacillus acidoterrestris (strain ATCC 49025 / DSM 3922 / CIP 106132 / NCIMB 13137 / GD3B)</name>
    <dbReference type="NCBI Taxonomy" id="1356854"/>
    <lineage>
        <taxon>Bacteria</taxon>
        <taxon>Bacillati</taxon>
        <taxon>Bacillota</taxon>
        <taxon>Bacilli</taxon>
        <taxon>Bacillales</taxon>
        <taxon>Alicyclobacillaceae</taxon>
        <taxon>Alicyclobacillus</taxon>
    </lineage>
</organism>
<accession>A0A9E6ZR48</accession>
<dbReference type="STRING" id="1356854.N007_02595"/>
<evidence type="ECO:0000313" key="4">
    <source>
        <dbReference type="Proteomes" id="UP000829401"/>
    </source>
</evidence>
<dbReference type="Proteomes" id="UP000829401">
    <property type="component" value="Chromosome"/>
</dbReference>
<evidence type="ECO:0000256" key="2">
    <source>
        <dbReference type="SAM" id="Phobius"/>
    </source>
</evidence>
<dbReference type="Gene3D" id="1.10.101.10">
    <property type="entry name" value="PGBD-like superfamily/PGBD"/>
    <property type="match status" value="1"/>
</dbReference>
<dbReference type="InterPro" id="IPR002477">
    <property type="entry name" value="Peptidoglycan-bd-like"/>
</dbReference>